<evidence type="ECO:0000313" key="2">
    <source>
        <dbReference type="EMBL" id="MFC4736058.1"/>
    </source>
</evidence>
<evidence type="ECO:0000256" key="1">
    <source>
        <dbReference type="SAM" id="Phobius"/>
    </source>
</evidence>
<accession>A0ABV9NRM3</accession>
<comment type="caution">
    <text evidence="2">The sequence shown here is derived from an EMBL/GenBank/DDBJ whole genome shotgun (WGS) entry which is preliminary data.</text>
</comment>
<protein>
    <submittedName>
        <fullName evidence="2">YesL family protein</fullName>
    </submittedName>
</protein>
<feature type="transmembrane region" description="Helical" evidence="1">
    <location>
        <begin position="140"/>
        <end position="159"/>
    </location>
</feature>
<feature type="transmembrane region" description="Helical" evidence="1">
    <location>
        <begin position="20"/>
        <end position="43"/>
    </location>
</feature>
<feature type="transmembrane region" description="Helical" evidence="1">
    <location>
        <begin position="171"/>
        <end position="194"/>
    </location>
</feature>
<keyword evidence="1" id="KW-1133">Transmembrane helix</keyword>
<dbReference type="EMBL" id="JBHSGK010000004">
    <property type="protein sequence ID" value="MFC4736058.1"/>
    <property type="molecule type" value="Genomic_DNA"/>
</dbReference>
<feature type="transmembrane region" description="Helical" evidence="1">
    <location>
        <begin position="80"/>
        <end position="100"/>
    </location>
</feature>
<keyword evidence="1" id="KW-0472">Membrane</keyword>
<evidence type="ECO:0000313" key="3">
    <source>
        <dbReference type="Proteomes" id="UP001595896"/>
    </source>
</evidence>
<reference evidence="3" key="1">
    <citation type="journal article" date="2019" name="Int. J. Syst. Evol. Microbiol.">
        <title>The Global Catalogue of Microorganisms (GCM) 10K type strain sequencing project: providing services to taxonomists for standard genome sequencing and annotation.</title>
        <authorList>
            <consortium name="The Broad Institute Genomics Platform"/>
            <consortium name="The Broad Institute Genome Sequencing Center for Infectious Disease"/>
            <person name="Wu L."/>
            <person name="Ma J."/>
        </authorList>
    </citation>
    <scope>NUCLEOTIDE SEQUENCE [LARGE SCALE GENOMIC DNA]</scope>
    <source>
        <strain evidence="3">JCM 12165</strain>
    </source>
</reference>
<keyword evidence="1" id="KW-0812">Transmembrane</keyword>
<dbReference type="InterPro" id="IPR006938">
    <property type="entry name" value="DUF624"/>
</dbReference>
<dbReference type="Pfam" id="PF04854">
    <property type="entry name" value="DUF624"/>
    <property type="match status" value="1"/>
</dbReference>
<proteinExistence type="predicted"/>
<dbReference type="Proteomes" id="UP001595896">
    <property type="component" value="Unassembled WGS sequence"/>
</dbReference>
<keyword evidence="3" id="KW-1185">Reference proteome</keyword>
<gene>
    <name evidence="2" type="ORF">ACFO4L_05605</name>
</gene>
<sequence length="205" mass="22407">MLITWMGNPVYAACDWMVKLAYLNFLWVLFTAAGGVLLGLFPASAALSHCLRRLVAGETLNDVMPTFWNVYRSSFRRANVYGLFFWAGAAIITLNTMLVFQLNGPAVPLLLAGMIICAVLLLIVLLFFFPAQEVLSEKRFSISLQAALFVPFSKPLLFVKAAGGTAALLTLFFFVPGLLTFWGISSFALLAVYIMHSRLAAPAAA</sequence>
<dbReference type="RefSeq" id="WP_377908715.1">
    <property type="nucleotide sequence ID" value="NZ_JBHSGK010000004.1"/>
</dbReference>
<feature type="transmembrane region" description="Helical" evidence="1">
    <location>
        <begin position="106"/>
        <end position="128"/>
    </location>
</feature>
<organism evidence="2 3">
    <name type="scientific">Bacillus daqingensis</name>
    <dbReference type="NCBI Taxonomy" id="872396"/>
    <lineage>
        <taxon>Bacteria</taxon>
        <taxon>Bacillati</taxon>
        <taxon>Bacillota</taxon>
        <taxon>Bacilli</taxon>
        <taxon>Bacillales</taxon>
        <taxon>Bacillaceae</taxon>
        <taxon>Bacillus</taxon>
    </lineage>
</organism>
<name>A0ABV9NRM3_9BACI</name>